<dbReference type="Gene3D" id="1.25.40.10">
    <property type="entry name" value="Tetratricopeptide repeat domain"/>
    <property type="match status" value="1"/>
</dbReference>
<dbReference type="GeneID" id="19239323"/>
<dbReference type="OrthoDB" id="5986190at2759"/>
<accession>U1HZ92</accession>
<reference evidence="2" key="1">
    <citation type="journal article" date="2014" name="BMC Genomics">
        <title>Genome characteristics reveal the impact of lichenization on lichen-forming fungus Endocarpon pusillum Hedwig (Verrucariales, Ascomycota).</title>
        <authorList>
            <person name="Wang Y.-Y."/>
            <person name="Liu B."/>
            <person name="Zhang X.-Y."/>
            <person name="Zhou Q.-M."/>
            <person name="Zhang T."/>
            <person name="Li H."/>
            <person name="Yu Y.-F."/>
            <person name="Zhang X.-L."/>
            <person name="Hao X.-Y."/>
            <person name="Wang M."/>
            <person name="Wang L."/>
            <person name="Wei J.-C."/>
        </authorList>
    </citation>
    <scope>NUCLEOTIDE SEQUENCE [LARGE SCALE GENOMIC DNA]</scope>
    <source>
        <strain evidence="2">Z07020 / HMAS-L-300199</strain>
    </source>
</reference>
<dbReference type="HOGENOM" id="CLU_1704224_0_0_1"/>
<organism evidence="1 2">
    <name type="scientific">Endocarpon pusillum (strain Z07020 / HMAS-L-300199)</name>
    <name type="common">Lichen-forming fungus</name>
    <dbReference type="NCBI Taxonomy" id="1263415"/>
    <lineage>
        <taxon>Eukaryota</taxon>
        <taxon>Fungi</taxon>
        <taxon>Dikarya</taxon>
        <taxon>Ascomycota</taxon>
        <taxon>Pezizomycotina</taxon>
        <taxon>Eurotiomycetes</taxon>
        <taxon>Chaetothyriomycetidae</taxon>
        <taxon>Verrucariales</taxon>
        <taxon>Verrucariaceae</taxon>
        <taxon>Endocarpon</taxon>
    </lineage>
</organism>
<proteinExistence type="predicted"/>
<dbReference type="RefSeq" id="XP_007786394.1">
    <property type="nucleotide sequence ID" value="XM_007788204.1"/>
</dbReference>
<dbReference type="EMBL" id="KE720772">
    <property type="protein sequence ID" value="ERF76215.1"/>
    <property type="molecule type" value="Genomic_DNA"/>
</dbReference>
<dbReference type="AlphaFoldDB" id="U1HZ92"/>
<evidence type="ECO:0008006" key="3">
    <source>
        <dbReference type="Google" id="ProtNLM"/>
    </source>
</evidence>
<dbReference type="Proteomes" id="UP000019373">
    <property type="component" value="Unassembled WGS sequence"/>
</dbReference>
<name>U1HZ92_ENDPU</name>
<dbReference type="InterPro" id="IPR011990">
    <property type="entry name" value="TPR-like_helical_dom_sf"/>
</dbReference>
<evidence type="ECO:0000313" key="1">
    <source>
        <dbReference type="EMBL" id="ERF76215.1"/>
    </source>
</evidence>
<protein>
    <recommendedName>
        <fullName evidence="3">Kinesin light chain</fullName>
    </recommendedName>
</protein>
<gene>
    <name evidence="1" type="ORF">EPUS_04292</name>
</gene>
<keyword evidence="2" id="KW-1185">Reference proteome</keyword>
<sequence>MNNLAEVLRLQGKYEETEEMHGQILGLRKLVMGLEHPDTPTSMNNLAKVLRDRADPHLLLRAPNVQNVEGNTPLQLAAAQQEIMPGDLRVCQKHTTMSMQISQPYRCVRACQSPKSCDDLGAKAWSRCGAGYHNIHTPILTSPNSIFALRPEHT</sequence>
<evidence type="ECO:0000313" key="2">
    <source>
        <dbReference type="Proteomes" id="UP000019373"/>
    </source>
</evidence>
<dbReference type="Pfam" id="PF13424">
    <property type="entry name" value="TPR_12"/>
    <property type="match status" value="1"/>
</dbReference>